<gene>
    <name evidence="2" type="ORF">BJ878DRAFT_250249</name>
</gene>
<feature type="compositionally biased region" description="Low complexity" evidence="1">
    <location>
        <begin position="209"/>
        <end position="241"/>
    </location>
</feature>
<dbReference type="OrthoDB" id="2402960at2759"/>
<evidence type="ECO:0000256" key="1">
    <source>
        <dbReference type="SAM" id="MobiDB-lite"/>
    </source>
</evidence>
<feature type="compositionally biased region" description="Polar residues" evidence="1">
    <location>
        <begin position="182"/>
        <end position="208"/>
    </location>
</feature>
<dbReference type="EMBL" id="MU253790">
    <property type="protein sequence ID" value="KAG9246861.1"/>
    <property type="molecule type" value="Genomic_DNA"/>
</dbReference>
<feature type="compositionally biased region" description="Basic and acidic residues" evidence="1">
    <location>
        <begin position="112"/>
        <end position="126"/>
    </location>
</feature>
<accession>A0A9P7Z7T8</accession>
<evidence type="ECO:0000313" key="3">
    <source>
        <dbReference type="Proteomes" id="UP000887226"/>
    </source>
</evidence>
<feature type="region of interest" description="Disordered" evidence="1">
    <location>
        <begin position="1"/>
        <end position="133"/>
    </location>
</feature>
<feature type="compositionally biased region" description="Polar residues" evidence="1">
    <location>
        <begin position="153"/>
        <end position="175"/>
    </location>
</feature>
<sequence>MGSEFAQSRGDDDLFSDDFEPASIPTIVHDHGSTEMGQANGIHRYSQDAGDGRQTIRGRQLEAPRGNSRGRGRGRGFNGQGANRGRPGTNIGQTRGNGEEIGSHVPRASNEGSHDGGGRIAEESIRQGHGSVAARSGLAASRFAPQAREAPANVNTGAISTIQGATKQDTTTNDTGIEKDTYTSIPQTLQIPLDPTASSFSTMDPSISATATETTETLQPTDTTNTQPNTPTQPAAPRTTAVRGDRSATGGPKFTKLTETQLTEKMAKMAILNAQKAERFRLSEADSAAFAQKEAELHKKRAEEQKNARAMDMERAKNRERKLKAQGGREWDSEKQESDIMDRIRQRGSEYVRGGHGGAIRGGLEGYAVADKRYAGDEKGREYEYRQRGRGRGRGGGRGGKAATPSVPASEDFPALPGSASKSEALRSPIIGGDWADEVSGAVAEAKG</sequence>
<feature type="compositionally biased region" description="Basic and acidic residues" evidence="1">
    <location>
        <begin position="378"/>
        <end position="387"/>
    </location>
</feature>
<feature type="region of interest" description="Disordered" evidence="1">
    <location>
        <begin position="145"/>
        <end position="259"/>
    </location>
</feature>
<feature type="compositionally biased region" description="Basic and acidic residues" evidence="1">
    <location>
        <begin position="293"/>
        <end position="317"/>
    </location>
</feature>
<reference evidence="2" key="1">
    <citation type="journal article" date="2021" name="IMA Fungus">
        <title>Genomic characterization of three marine fungi, including Emericellopsis atlantica sp. nov. with signatures of a generalist lifestyle and marine biomass degradation.</title>
        <authorList>
            <person name="Hagestad O.C."/>
            <person name="Hou L."/>
            <person name="Andersen J.H."/>
            <person name="Hansen E.H."/>
            <person name="Altermark B."/>
            <person name="Li C."/>
            <person name="Kuhnert E."/>
            <person name="Cox R.J."/>
            <person name="Crous P.W."/>
            <person name="Spatafora J.W."/>
            <person name="Lail K."/>
            <person name="Amirebrahimi M."/>
            <person name="Lipzen A."/>
            <person name="Pangilinan J."/>
            <person name="Andreopoulos W."/>
            <person name="Hayes R.D."/>
            <person name="Ng V."/>
            <person name="Grigoriev I.V."/>
            <person name="Jackson S.A."/>
            <person name="Sutton T.D.S."/>
            <person name="Dobson A.D.W."/>
            <person name="Rama T."/>
        </authorList>
    </citation>
    <scope>NUCLEOTIDE SEQUENCE</scope>
    <source>
        <strain evidence="2">TRa3180A</strain>
    </source>
</reference>
<feature type="region of interest" description="Disordered" evidence="1">
    <location>
        <begin position="378"/>
        <end position="428"/>
    </location>
</feature>
<feature type="compositionally biased region" description="Basic and acidic residues" evidence="1">
    <location>
        <begin position="327"/>
        <end position="343"/>
    </location>
</feature>
<dbReference type="Proteomes" id="UP000887226">
    <property type="component" value="Unassembled WGS sequence"/>
</dbReference>
<dbReference type="AlphaFoldDB" id="A0A9P7Z7T8"/>
<feature type="region of interest" description="Disordered" evidence="1">
    <location>
        <begin position="293"/>
        <end position="343"/>
    </location>
</feature>
<proteinExistence type="predicted"/>
<protein>
    <submittedName>
        <fullName evidence="2">Uncharacterized protein</fullName>
    </submittedName>
</protein>
<organism evidence="2 3">
    <name type="scientific">Calycina marina</name>
    <dbReference type="NCBI Taxonomy" id="1763456"/>
    <lineage>
        <taxon>Eukaryota</taxon>
        <taxon>Fungi</taxon>
        <taxon>Dikarya</taxon>
        <taxon>Ascomycota</taxon>
        <taxon>Pezizomycotina</taxon>
        <taxon>Leotiomycetes</taxon>
        <taxon>Helotiales</taxon>
        <taxon>Pezizellaceae</taxon>
        <taxon>Calycina</taxon>
    </lineage>
</organism>
<keyword evidence="3" id="KW-1185">Reference proteome</keyword>
<comment type="caution">
    <text evidence="2">The sequence shown here is derived from an EMBL/GenBank/DDBJ whole genome shotgun (WGS) entry which is preliminary data.</text>
</comment>
<evidence type="ECO:0000313" key="2">
    <source>
        <dbReference type="EMBL" id="KAG9246861.1"/>
    </source>
</evidence>
<name>A0A9P7Z7T8_9HELO</name>